<dbReference type="InterPro" id="IPR000683">
    <property type="entry name" value="Gfo/Idh/MocA-like_OxRdtase_N"/>
</dbReference>
<dbReference type="GO" id="GO:0016491">
    <property type="term" value="F:oxidoreductase activity"/>
    <property type="evidence" value="ECO:0007669"/>
    <property type="project" value="UniProtKB-KW"/>
</dbReference>
<protein>
    <submittedName>
        <fullName evidence="4">Oxidoreductase</fullName>
    </submittedName>
</protein>
<dbReference type="Gene3D" id="3.30.360.10">
    <property type="entry name" value="Dihydrodipicolinate Reductase, domain 2"/>
    <property type="match status" value="1"/>
</dbReference>
<dbReference type="Pfam" id="PF22725">
    <property type="entry name" value="GFO_IDH_MocA_C3"/>
    <property type="match status" value="1"/>
</dbReference>
<feature type="domain" description="Gfo/Idh/MocA-like oxidoreductase N-terminal" evidence="2">
    <location>
        <begin position="4"/>
        <end position="122"/>
    </location>
</feature>
<proteinExistence type="predicted"/>
<evidence type="ECO:0000259" key="3">
    <source>
        <dbReference type="Pfam" id="PF22725"/>
    </source>
</evidence>
<accession>A0A3B0TMZ1</accession>
<evidence type="ECO:0000256" key="1">
    <source>
        <dbReference type="ARBA" id="ARBA00023002"/>
    </source>
</evidence>
<keyword evidence="1" id="KW-0560">Oxidoreductase</keyword>
<name>A0A3B0TMZ1_9ZZZZ</name>
<dbReference type="Gene3D" id="3.40.50.720">
    <property type="entry name" value="NAD(P)-binding Rossmann-like Domain"/>
    <property type="match status" value="1"/>
</dbReference>
<evidence type="ECO:0000259" key="2">
    <source>
        <dbReference type="Pfam" id="PF01408"/>
    </source>
</evidence>
<dbReference type="InterPro" id="IPR055170">
    <property type="entry name" value="GFO_IDH_MocA-like_dom"/>
</dbReference>
<dbReference type="Pfam" id="PF01408">
    <property type="entry name" value="GFO_IDH_MocA"/>
    <property type="match status" value="1"/>
</dbReference>
<dbReference type="PANTHER" id="PTHR43818:SF11">
    <property type="entry name" value="BCDNA.GH03377"/>
    <property type="match status" value="1"/>
</dbReference>
<feature type="domain" description="GFO/IDH/MocA-like oxidoreductase" evidence="3">
    <location>
        <begin position="132"/>
        <end position="273"/>
    </location>
</feature>
<dbReference type="AlphaFoldDB" id="A0A3B0TMZ1"/>
<dbReference type="GO" id="GO:0000166">
    <property type="term" value="F:nucleotide binding"/>
    <property type="evidence" value="ECO:0007669"/>
    <property type="project" value="InterPro"/>
</dbReference>
<reference evidence="4" key="1">
    <citation type="submission" date="2018-06" db="EMBL/GenBank/DDBJ databases">
        <authorList>
            <person name="Zhirakovskaya E."/>
        </authorList>
    </citation>
    <scope>NUCLEOTIDE SEQUENCE</scope>
</reference>
<sequence length="350" mass="37126">MEKVRIVVLGTGSMAASHVEAFAAHPRAEVVAGVDTDAGRLAEFAAKTGVSRGFAGLDQALAWGEFDAVANVTPDPVHHATTLQCLAAGKHVFCEKPLAETYADALEMTEAAEAAGVVNMVNLRYRANPVIARAGELVAAGAVGEVRHVAASYLQSWLIGSHWGDWKTETRWLWRLSAAHGSKGTLGDIGIHILDATTLVAGAAATSVHCRLKTYPKAPGDRIGDYNLDVNDSFVMSAELEGGALATMHATRMAPGYANAISINVYGTEGGLELAFDEEAPSLRLCNGADVNTQAWRHIDCPKVPQVYDRFVEAVLAGRNGSPDFRRAADLQNVLDLCIVSNGDGRNHSV</sequence>
<dbReference type="EMBL" id="UOEM01000110">
    <property type="protein sequence ID" value="VAW18020.1"/>
    <property type="molecule type" value="Genomic_DNA"/>
</dbReference>
<dbReference type="SUPFAM" id="SSF51735">
    <property type="entry name" value="NAD(P)-binding Rossmann-fold domains"/>
    <property type="match status" value="1"/>
</dbReference>
<evidence type="ECO:0000313" key="4">
    <source>
        <dbReference type="EMBL" id="VAW18020.1"/>
    </source>
</evidence>
<dbReference type="SUPFAM" id="SSF55347">
    <property type="entry name" value="Glyceraldehyde-3-phosphate dehydrogenase-like, C-terminal domain"/>
    <property type="match status" value="1"/>
</dbReference>
<dbReference type="InterPro" id="IPR050463">
    <property type="entry name" value="Gfo/Idh/MocA_oxidrdct_glycsds"/>
</dbReference>
<gene>
    <name evidence="4" type="ORF">MNBD_ALPHA09-36</name>
</gene>
<dbReference type="InterPro" id="IPR036291">
    <property type="entry name" value="NAD(P)-bd_dom_sf"/>
</dbReference>
<organism evidence="4">
    <name type="scientific">hydrothermal vent metagenome</name>
    <dbReference type="NCBI Taxonomy" id="652676"/>
    <lineage>
        <taxon>unclassified sequences</taxon>
        <taxon>metagenomes</taxon>
        <taxon>ecological metagenomes</taxon>
    </lineage>
</organism>
<dbReference type="PANTHER" id="PTHR43818">
    <property type="entry name" value="BCDNA.GH03377"/>
    <property type="match status" value="1"/>
</dbReference>